<dbReference type="Proteomes" id="UP000574277">
    <property type="component" value="Unassembled WGS sequence"/>
</dbReference>
<dbReference type="PANTHER" id="PTHR47225:SF1">
    <property type="entry name" value="EF-HAND CALCIUM-BINDING DOMAIN-CONTAINING PROTEIN 12"/>
    <property type="match status" value="1"/>
</dbReference>
<reference evidence="2 3" key="1">
    <citation type="submission" date="2019-09" db="EMBL/GenBank/DDBJ databases">
        <title>Bird 10,000 Genomes (B10K) Project - Family phase.</title>
        <authorList>
            <person name="Zhang G."/>
        </authorList>
    </citation>
    <scope>NUCLEOTIDE SEQUENCE [LARGE SCALE GENOMIC DNA]</scope>
    <source>
        <strain evidence="2">B10K-DU-001-44</strain>
        <tissue evidence="2">Muscle</tissue>
    </source>
</reference>
<keyword evidence="3" id="KW-1185">Reference proteome</keyword>
<feature type="non-terminal residue" evidence="2">
    <location>
        <position position="1"/>
    </location>
</feature>
<evidence type="ECO:0000313" key="2">
    <source>
        <dbReference type="EMBL" id="NXL00405.1"/>
    </source>
</evidence>
<feature type="region of interest" description="Disordered" evidence="1">
    <location>
        <begin position="226"/>
        <end position="260"/>
    </location>
</feature>
<feature type="non-terminal residue" evidence="2">
    <location>
        <position position="436"/>
    </location>
</feature>
<organism evidence="2 3">
    <name type="scientific">Mesembrinibis cayennensis</name>
    <dbReference type="NCBI Taxonomy" id="1118748"/>
    <lineage>
        <taxon>Eukaryota</taxon>
        <taxon>Metazoa</taxon>
        <taxon>Chordata</taxon>
        <taxon>Craniata</taxon>
        <taxon>Vertebrata</taxon>
        <taxon>Euteleostomi</taxon>
        <taxon>Archelosauria</taxon>
        <taxon>Archosauria</taxon>
        <taxon>Dinosauria</taxon>
        <taxon>Saurischia</taxon>
        <taxon>Theropoda</taxon>
        <taxon>Coelurosauria</taxon>
        <taxon>Aves</taxon>
        <taxon>Neognathae</taxon>
        <taxon>Neoaves</taxon>
        <taxon>Aequornithes</taxon>
        <taxon>Pelecaniformes</taxon>
        <taxon>Threskiornithidae</taxon>
        <taxon>Mesembrinibis</taxon>
    </lineage>
</organism>
<evidence type="ECO:0000313" key="3">
    <source>
        <dbReference type="Proteomes" id="UP000574277"/>
    </source>
</evidence>
<feature type="region of interest" description="Disordered" evidence="1">
    <location>
        <begin position="60"/>
        <end position="89"/>
    </location>
</feature>
<feature type="compositionally biased region" description="Low complexity" evidence="1">
    <location>
        <begin position="356"/>
        <end position="375"/>
    </location>
</feature>
<proteinExistence type="predicted"/>
<name>A0A7L0P3A7_9AVES</name>
<dbReference type="EMBL" id="VXAT01002139">
    <property type="protein sequence ID" value="NXL00405.1"/>
    <property type="molecule type" value="Genomic_DNA"/>
</dbReference>
<feature type="compositionally biased region" description="Basic and acidic residues" evidence="1">
    <location>
        <begin position="229"/>
        <end position="248"/>
    </location>
</feature>
<dbReference type="InterPro" id="IPR042847">
    <property type="entry name" value="EFC12"/>
</dbReference>
<protein>
    <submittedName>
        <fullName evidence="2">EFC12 protein</fullName>
    </submittedName>
</protein>
<gene>
    <name evidence="2" type="primary">Efcab12</name>
    <name evidence="2" type="ORF">MESCAY_R05786</name>
</gene>
<evidence type="ECO:0000256" key="1">
    <source>
        <dbReference type="SAM" id="MobiDB-lite"/>
    </source>
</evidence>
<dbReference type="PANTHER" id="PTHR47225">
    <property type="entry name" value="EF-HAND CALCIUM-BINDING DOMAIN-CONTAINING PROTEIN 12"/>
    <property type="match status" value="1"/>
</dbReference>
<dbReference type="AlphaFoldDB" id="A0A7L0P3A7"/>
<accession>A0A7L0P3A7</accession>
<sequence length="436" mass="49151">TCGTEEGLQAAEAWSQARRQFRRELESLGDIEKWLAHKPSLSSQEERCWERIKARRAERTAAVQSAVTDSLDRSPPKSSPPRKKGGIPLVRAPYPQALVTLHDLLHKQRLRMVDVFRKAGMEGRKITRAEFIKVIQETKVPISSKDLEDVVIFLTSSKPGNFISPSDLSDCQKQWLEMRKRQSQETKPATCKTATCPPSAGDAARLTKPPAPAKPERKLIGLEVPPVDTKPERRHLSYDEMEEAGKLSRERRRREKNKDSPIEWKEKCRLVRSGDGPVDEHCLPSTVEADLGELVDRYRRNAVVSYLKSSELCQELSVAITDPTLQKALLHPGDKIIKAGEDIRKIRQPGGYYSMGPADAPSPGSPSRPGTAPGSQAKEAENRHLQRNKMQKSSDNKFWPGHLLDKLCLYFPEKRHDRAHALFSYVHPTKPAYRGI</sequence>
<feature type="region of interest" description="Disordered" evidence="1">
    <location>
        <begin position="181"/>
        <end position="214"/>
    </location>
</feature>
<feature type="region of interest" description="Disordered" evidence="1">
    <location>
        <begin position="348"/>
        <end position="396"/>
    </location>
</feature>
<comment type="caution">
    <text evidence="2">The sequence shown here is derived from an EMBL/GenBank/DDBJ whole genome shotgun (WGS) entry which is preliminary data.</text>
</comment>